<protein>
    <submittedName>
        <fullName evidence="1">Uncharacterized protein</fullName>
    </submittedName>
</protein>
<dbReference type="EMBL" id="JAILXK010000002">
    <property type="protein sequence ID" value="MBY4638265.1"/>
    <property type="molecule type" value="Genomic_DNA"/>
</dbReference>
<evidence type="ECO:0000313" key="1">
    <source>
        <dbReference type="EMBL" id="MBY4638265.1"/>
    </source>
</evidence>
<dbReference type="Proteomes" id="UP001166571">
    <property type="component" value="Unassembled WGS sequence"/>
</dbReference>
<comment type="caution">
    <text evidence="1">The sequence shown here is derived from an EMBL/GenBank/DDBJ whole genome shotgun (WGS) entry which is preliminary data.</text>
</comment>
<evidence type="ECO:0000313" key="2">
    <source>
        <dbReference type="Proteomes" id="UP001166571"/>
    </source>
</evidence>
<sequence length="135" mass="14468">MASPFLSINFKDCAANIVIPIWPAAVETAFAQWLVASIWSWGRSRNPYLPMKCRRTCAHECGNRHVGRFARLAYLALANASVILDDTQPATLASSRLLKLTAGPSVGPTSAGSWDLSGAIHDSVAAKIACRDARG</sequence>
<name>A0ABS7MGX9_9SPHN</name>
<keyword evidence="2" id="KW-1185">Reference proteome</keyword>
<organism evidence="1 2">
    <name type="scientific">Sphingopyxis jiangsuensis</name>
    <dbReference type="NCBI Taxonomy" id="2871171"/>
    <lineage>
        <taxon>Bacteria</taxon>
        <taxon>Pseudomonadati</taxon>
        <taxon>Pseudomonadota</taxon>
        <taxon>Alphaproteobacteria</taxon>
        <taxon>Sphingomonadales</taxon>
        <taxon>Sphingomonadaceae</taxon>
        <taxon>Sphingopyxis</taxon>
    </lineage>
</organism>
<reference evidence="1" key="1">
    <citation type="submission" date="2021-08" db="EMBL/GenBank/DDBJ databases">
        <title>Sphingopyxis panaciterrulae sp. nov., isolated from the surface water of the Yellow Sea.</title>
        <authorList>
            <person name="Gao Z."/>
            <person name="Zhang D."/>
            <person name="Zhang A."/>
        </authorList>
    </citation>
    <scope>NUCLEOTIDE SEQUENCE</scope>
    <source>
        <strain evidence="1">XHP0097</strain>
    </source>
</reference>
<gene>
    <name evidence="1" type="ORF">K5P26_14055</name>
</gene>
<dbReference type="RefSeq" id="WP_222137233.1">
    <property type="nucleotide sequence ID" value="NZ_JAILXK010000002.1"/>
</dbReference>
<accession>A0ABS7MGX9</accession>
<proteinExistence type="predicted"/>